<dbReference type="InterPro" id="IPR029526">
    <property type="entry name" value="PGBD"/>
</dbReference>
<evidence type="ECO:0000313" key="3">
    <source>
        <dbReference type="Proteomes" id="UP000792457"/>
    </source>
</evidence>
<dbReference type="Pfam" id="PF13843">
    <property type="entry name" value="DDE_Tnp_1_7"/>
    <property type="match status" value="1"/>
</dbReference>
<dbReference type="EMBL" id="KZ308654">
    <property type="protein sequence ID" value="KAG8232807.1"/>
    <property type="molecule type" value="Genomic_DNA"/>
</dbReference>
<evidence type="ECO:0000313" key="2">
    <source>
        <dbReference type="EMBL" id="KAG8232807.1"/>
    </source>
</evidence>
<gene>
    <name evidence="2" type="ORF">J437_LFUL007961</name>
</gene>
<organism evidence="2 3">
    <name type="scientific">Ladona fulva</name>
    <name type="common">Scarce chaser dragonfly</name>
    <name type="synonym">Libellula fulva</name>
    <dbReference type="NCBI Taxonomy" id="123851"/>
    <lineage>
        <taxon>Eukaryota</taxon>
        <taxon>Metazoa</taxon>
        <taxon>Ecdysozoa</taxon>
        <taxon>Arthropoda</taxon>
        <taxon>Hexapoda</taxon>
        <taxon>Insecta</taxon>
        <taxon>Pterygota</taxon>
        <taxon>Palaeoptera</taxon>
        <taxon>Odonata</taxon>
        <taxon>Epiprocta</taxon>
        <taxon>Anisoptera</taxon>
        <taxon>Libelluloidea</taxon>
        <taxon>Libellulidae</taxon>
        <taxon>Ladona</taxon>
    </lineage>
</organism>
<accession>A0A8K0P4H7</accession>
<dbReference type="OrthoDB" id="6146839at2759"/>
<dbReference type="Proteomes" id="UP000792457">
    <property type="component" value="Unassembled WGS sequence"/>
</dbReference>
<evidence type="ECO:0000259" key="1">
    <source>
        <dbReference type="Pfam" id="PF13843"/>
    </source>
</evidence>
<reference evidence="2" key="2">
    <citation type="submission" date="2017-10" db="EMBL/GenBank/DDBJ databases">
        <title>Ladona fulva Genome sequencing and assembly.</title>
        <authorList>
            <person name="Murali S."/>
            <person name="Richards S."/>
            <person name="Bandaranaike D."/>
            <person name="Bellair M."/>
            <person name="Blankenburg K."/>
            <person name="Chao H."/>
            <person name="Dinh H."/>
            <person name="Doddapaneni H."/>
            <person name="Dugan-Rocha S."/>
            <person name="Elkadiri S."/>
            <person name="Gnanaolivu R."/>
            <person name="Hernandez B."/>
            <person name="Skinner E."/>
            <person name="Javaid M."/>
            <person name="Lee S."/>
            <person name="Li M."/>
            <person name="Ming W."/>
            <person name="Munidasa M."/>
            <person name="Muniz J."/>
            <person name="Nguyen L."/>
            <person name="Hughes D."/>
            <person name="Osuji N."/>
            <person name="Pu L.-L."/>
            <person name="Puazo M."/>
            <person name="Qu C."/>
            <person name="Quiroz J."/>
            <person name="Raj R."/>
            <person name="Weissenberger G."/>
            <person name="Xin Y."/>
            <person name="Zou X."/>
            <person name="Han Y."/>
            <person name="Worley K."/>
            <person name="Muzny D."/>
            <person name="Gibbs R."/>
        </authorList>
    </citation>
    <scope>NUCLEOTIDE SEQUENCE</scope>
    <source>
        <strain evidence="2">Sampled in the wild</strain>
    </source>
</reference>
<proteinExistence type="predicted"/>
<dbReference type="AlphaFoldDB" id="A0A8K0P4H7"/>
<sequence>MGKKLKTGEVVSGFRRKLVAMKWMDKRELAIMSSIHDATMKEVRSKRGRKKMKPKACLDYNNAMWDLNMLTGKSGISTHTDSPYIWKMKDYQENTTEVEGIYLQY</sequence>
<protein>
    <recommendedName>
        <fullName evidence="1">PiggyBac transposable element-derived protein domain-containing protein</fullName>
    </recommendedName>
</protein>
<reference evidence="2" key="1">
    <citation type="submission" date="2013-04" db="EMBL/GenBank/DDBJ databases">
        <authorList>
            <person name="Qu J."/>
            <person name="Murali S.C."/>
            <person name="Bandaranaike D."/>
            <person name="Bellair M."/>
            <person name="Blankenburg K."/>
            <person name="Chao H."/>
            <person name="Dinh H."/>
            <person name="Doddapaneni H."/>
            <person name="Downs B."/>
            <person name="Dugan-Rocha S."/>
            <person name="Elkadiri S."/>
            <person name="Gnanaolivu R.D."/>
            <person name="Hernandez B."/>
            <person name="Javaid M."/>
            <person name="Jayaseelan J.C."/>
            <person name="Lee S."/>
            <person name="Li M."/>
            <person name="Ming W."/>
            <person name="Munidasa M."/>
            <person name="Muniz J."/>
            <person name="Nguyen L."/>
            <person name="Ongeri F."/>
            <person name="Osuji N."/>
            <person name="Pu L.-L."/>
            <person name="Puazo M."/>
            <person name="Qu C."/>
            <person name="Quiroz J."/>
            <person name="Raj R."/>
            <person name="Weissenberger G."/>
            <person name="Xin Y."/>
            <person name="Zou X."/>
            <person name="Han Y."/>
            <person name="Richards S."/>
            <person name="Worley K."/>
            <person name="Muzny D."/>
            <person name="Gibbs R."/>
        </authorList>
    </citation>
    <scope>NUCLEOTIDE SEQUENCE</scope>
    <source>
        <strain evidence="2">Sampled in the wild</strain>
    </source>
</reference>
<keyword evidence="3" id="KW-1185">Reference proteome</keyword>
<feature type="domain" description="PiggyBac transposable element-derived protein" evidence="1">
    <location>
        <begin position="3"/>
        <end position="64"/>
    </location>
</feature>
<name>A0A8K0P4H7_LADFU</name>
<comment type="caution">
    <text evidence="2">The sequence shown here is derived from an EMBL/GenBank/DDBJ whole genome shotgun (WGS) entry which is preliminary data.</text>
</comment>